<dbReference type="FunFam" id="3.20.20.70:FF:000029">
    <property type="entry name" value="L-lactate dehydrogenase"/>
    <property type="match status" value="1"/>
</dbReference>
<dbReference type="PANTHER" id="PTHR10578:SF107">
    <property type="entry name" value="2-HYDROXYACID OXIDASE 1"/>
    <property type="match status" value="1"/>
</dbReference>
<evidence type="ECO:0000256" key="4">
    <source>
        <dbReference type="ARBA" id="ARBA00023002"/>
    </source>
</evidence>
<evidence type="ECO:0000256" key="3">
    <source>
        <dbReference type="ARBA" id="ARBA00022643"/>
    </source>
</evidence>
<feature type="binding site" evidence="7">
    <location>
        <begin position="314"/>
        <end position="315"/>
    </location>
    <ligand>
        <name>FMN</name>
        <dbReference type="ChEBI" id="CHEBI:58210"/>
    </ligand>
</feature>
<proteinExistence type="inferred from homology"/>
<feature type="active site" description="Proton acceptor" evidence="6">
    <location>
        <position position="260"/>
    </location>
</feature>
<feature type="binding site" evidence="7">
    <location>
        <position position="137"/>
    </location>
    <ligand>
        <name>glyoxylate</name>
        <dbReference type="ChEBI" id="CHEBI:36655"/>
    </ligand>
</feature>
<gene>
    <name evidence="9" type="ORF">QJT80_07940</name>
</gene>
<dbReference type="KEGG" id="tdu:QJT80_07940"/>
<feature type="binding site" evidence="7">
    <location>
        <position position="236"/>
    </location>
    <ligand>
        <name>FMN</name>
        <dbReference type="ChEBI" id="CHEBI:58210"/>
    </ligand>
</feature>
<evidence type="ECO:0000256" key="1">
    <source>
        <dbReference type="ARBA" id="ARBA00001917"/>
    </source>
</evidence>
<dbReference type="AlphaFoldDB" id="A0AA95H0S8"/>
<dbReference type="EC" id="1.-.-.-" evidence="9"/>
<dbReference type="PANTHER" id="PTHR10578">
    <property type="entry name" value="S -2-HYDROXY-ACID OXIDASE-RELATED"/>
    <property type="match status" value="1"/>
</dbReference>
<evidence type="ECO:0000256" key="5">
    <source>
        <dbReference type="ARBA" id="ARBA00024042"/>
    </source>
</evidence>
<reference evidence="9" key="2">
    <citation type="submission" date="2023-04" db="EMBL/GenBank/DDBJ databases">
        <authorList>
            <person name="Beletskiy A.V."/>
            <person name="Mardanov A.V."/>
            <person name="Ravin N.V."/>
        </authorList>
    </citation>
    <scope>NUCLEOTIDE SEQUENCE</scope>
    <source>
        <strain evidence="9">GKL-01</strain>
    </source>
</reference>
<dbReference type="Pfam" id="PF01070">
    <property type="entry name" value="FMN_dh"/>
    <property type="match status" value="1"/>
</dbReference>
<sequence>MFPLTRIPSDIVAVSDYAAYARTRLNDNAWVYLNSGAGDELTLKGNRQALDALQLRSRVLVDMQGANTQCELWGKRYAYPMWIAPLAYQHLFHAEGESATLQAAAAMNTPMIVSTLASTSLESLAQQAETPLWFQLYMQADRAFTGALIQRAEQAGYEALVITVDAPLAGLRNQEQRAGFKLPDEVRAVNLQGMRVAHYELEATQSLMLNGIMAHAPTWQDIEYIKQHTKLPLVLKGITHPADALKAKAIGIDAVIVSNHGGRTLDTLAPSIQLLTPIADCLQGDLPILWDSGIRRGTDIVKALALGATAVLIGRPVLYGLATAGALGVAHVLKILQEELELSMALSGCRHLAEISRDLLVDSQGLPM</sequence>
<feature type="binding site" evidence="7">
    <location>
        <position position="263"/>
    </location>
    <ligand>
        <name>glyoxylate</name>
        <dbReference type="ChEBI" id="CHEBI:36655"/>
    </ligand>
</feature>
<dbReference type="InterPro" id="IPR013785">
    <property type="entry name" value="Aldolase_TIM"/>
</dbReference>
<feature type="binding site" evidence="7">
    <location>
        <position position="163"/>
    </location>
    <ligand>
        <name>FMN</name>
        <dbReference type="ChEBI" id="CHEBI:58210"/>
    </ligand>
</feature>
<dbReference type="CDD" id="cd02809">
    <property type="entry name" value="alpha_hydroxyacid_oxid_FMN"/>
    <property type="match status" value="1"/>
</dbReference>
<keyword evidence="4 9" id="KW-0560">Oxidoreductase</keyword>
<feature type="binding site" evidence="7">
    <location>
        <begin position="291"/>
        <end position="295"/>
    </location>
    <ligand>
        <name>FMN</name>
        <dbReference type="ChEBI" id="CHEBI:58210"/>
    </ligand>
</feature>
<dbReference type="GO" id="GO:0010181">
    <property type="term" value="F:FMN binding"/>
    <property type="evidence" value="ECO:0007669"/>
    <property type="project" value="InterPro"/>
</dbReference>
<evidence type="ECO:0000256" key="6">
    <source>
        <dbReference type="PIRSR" id="PIRSR000138-1"/>
    </source>
</evidence>
<feature type="binding site" evidence="7">
    <location>
        <position position="114"/>
    </location>
    <ligand>
        <name>FMN</name>
        <dbReference type="ChEBI" id="CHEBI:58210"/>
    </ligand>
</feature>
<feature type="binding site" evidence="7">
    <location>
        <position position="172"/>
    </location>
    <ligand>
        <name>glyoxylate</name>
        <dbReference type="ChEBI" id="CHEBI:36655"/>
    </ligand>
</feature>
<name>A0AA95H0S8_9GAMM</name>
<dbReference type="InterPro" id="IPR012133">
    <property type="entry name" value="Alpha-hydoxy_acid_DH_FMN"/>
</dbReference>
<dbReference type="Gene3D" id="3.20.20.70">
    <property type="entry name" value="Aldolase class I"/>
    <property type="match status" value="1"/>
</dbReference>
<feature type="binding site" evidence="7">
    <location>
        <position position="32"/>
    </location>
    <ligand>
        <name>glyoxylate</name>
        <dbReference type="ChEBI" id="CHEBI:36655"/>
    </ligand>
</feature>
<feature type="binding site" evidence="7">
    <location>
        <begin position="85"/>
        <end position="87"/>
    </location>
    <ligand>
        <name>FMN</name>
        <dbReference type="ChEBI" id="CHEBI:58210"/>
    </ligand>
</feature>
<keyword evidence="3 7" id="KW-0288">FMN</keyword>
<evidence type="ECO:0000256" key="7">
    <source>
        <dbReference type="PIRSR" id="PIRSR000138-2"/>
    </source>
</evidence>
<dbReference type="SUPFAM" id="SSF51395">
    <property type="entry name" value="FMN-linked oxidoreductases"/>
    <property type="match status" value="1"/>
</dbReference>
<dbReference type="InterPro" id="IPR000262">
    <property type="entry name" value="FMN-dep_DH"/>
</dbReference>
<feature type="binding site" evidence="7">
    <location>
        <position position="135"/>
    </location>
    <ligand>
        <name>FMN</name>
        <dbReference type="ChEBI" id="CHEBI:58210"/>
    </ligand>
</feature>
<dbReference type="EMBL" id="CP124755">
    <property type="protein sequence ID" value="WGZ89442.1"/>
    <property type="molecule type" value="Genomic_DNA"/>
</dbReference>
<dbReference type="Proteomes" id="UP001300672">
    <property type="component" value="Chromosome"/>
</dbReference>
<feature type="binding site" evidence="7">
    <location>
        <position position="258"/>
    </location>
    <ligand>
        <name>FMN</name>
        <dbReference type="ChEBI" id="CHEBI:58210"/>
    </ligand>
</feature>
<organism evidence="9">
    <name type="scientific">Candidatus Thiocaldithrix dubininis</name>
    <dbReference type="NCBI Taxonomy" id="3080823"/>
    <lineage>
        <taxon>Bacteria</taxon>
        <taxon>Pseudomonadati</taxon>
        <taxon>Pseudomonadota</taxon>
        <taxon>Gammaproteobacteria</taxon>
        <taxon>Thiotrichales</taxon>
        <taxon>Thiotrichaceae</taxon>
        <taxon>Candidatus Thiocaldithrix</taxon>
    </lineage>
</organism>
<feature type="binding site" evidence="7">
    <location>
        <position position="260"/>
    </location>
    <ligand>
        <name>glyoxylate</name>
        <dbReference type="ChEBI" id="CHEBI:36655"/>
    </ligand>
</feature>
<dbReference type="PROSITE" id="PS51349">
    <property type="entry name" value="FMN_HYDROXY_ACID_DH_2"/>
    <property type="match status" value="1"/>
</dbReference>
<feature type="domain" description="FMN hydroxy acid dehydrogenase" evidence="8">
    <location>
        <begin position="6"/>
        <end position="365"/>
    </location>
</feature>
<comment type="cofactor">
    <cofactor evidence="1">
        <name>FMN</name>
        <dbReference type="ChEBI" id="CHEBI:58210"/>
    </cofactor>
</comment>
<accession>A0AA95H0S8</accession>
<dbReference type="InterPro" id="IPR037396">
    <property type="entry name" value="FMN_HAD"/>
</dbReference>
<protein>
    <submittedName>
        <fullName evidence="9">Alpha-hydroxy acid oxidase</fullName>
        <ecNumber evidence="9">1.-.-.-</ecNumber>
    </submittedName>
</protein>
<keyword evidence="2 7" id="KW-0285">Flavoprotein</keyword>
<evidence type="ECO:0000313" key="9">
    <source>
        <dbReference type="EMBL" id="WGZ89442.1"/>
    </source>
</evidence>
<comment type="similarity">
    <text evidence="5">Belongs to the FMN-dependent alpha-hydroxy acid dehydrogenase family.</text>
</comment>
<evidence type="ECO:0000256" key="2">
    <source>
        <dbReference type="ARBA" id="ARBA00022630"/>
    </source>
</evidence>
<reference evidence="9" key="1">
    <citation type="journal article" date="2023" name="Int. J. Mol. Sci.">
        <title>Metagenomics Revealed a New Genus 'Candidatus Thiocaldithrix dubininis' gen. nov., sp. nov. and a New Species 'Candidatus Thiothrix putei' sp. nov. in the Family Thiotrichaceae, Some Members of Which Have Traits of Both Na+- and H+-Motive Energetics.</title>
        <authorList>
            <person name="Ravin N.V."/>
            <person name="Muntyan M.S."/>
            <person name="Smolyakov D.D."/>
            <person name="Rudenko T.S."/>
            <person name="Beletsky A.V."/>
            <person name="Mardanov A.V."/>
            <person name="Grabovich M.Y."/>
        </authorList>
    </citation>
    <scope>NUCLEOTIDE SEQUENCE</scope>
    <source>
        <strain evidence="9">GKL-01</strain>
    </source>
</reference>
<evidence type="ECO:0000259" key="8">
    <source>
        <dbReference type="PROSITE" id="PS51349"/>
    </source>
</evidence>
<dbReference type="PIRSF" id="PIRSF000138">
    <property type="entry name" value="Al-hdrx_acd_dh"/>
    <property type="match status" value="1"/>
</dbReference>
<dbReference type="GO" id="GO:0016614">
    <property type="term" value="F:oxidoreductase activity, acting on CH-OH group of donors"/>
    <property type="evidence" value="ECO:0007669"/>
    <property type="project" value="UniProtKB-ARBA"/>
</dbReference>